<sequence>MSVDADARSAAWLRAPVGLLRLSLDGTVLDANATLLGWVGRGAGEVVGHARFGDLLTVGGRIYWETHIAPLLSLQRRVDEVALELAGPGGRTPVLMAAARRVVDPDVPPVIDVALSSARDRTRYERELVAARRAADLAVDHVRALQAATAALLSASGVDGVVRALQSTAVEELGAARVTVWTADQRGRLVRHGDAPGVQPGGGPHVVPPAGDVLHGPVQVTPDGSVVVPLRGRTRQHGAWVLRPRTEAGDEPWDPFVLAATARQAGAALDRALLFDQRTVAAHVLQQALLSTPDVPDARASVATVYRPGVDGFEVGGDWYDVLTVDDGRLGVVVGDVVGRGLEAATSMAQLRSALRAAAEPGCGPAQVLGRLDRFAARARVGLAATVAYAEIGLATGTVRYAVAGHLPPLHLRPDGEATYLWAGRTVPLGVGGGAGPRPEGTAALAPGDRLLLCTDGLVERRDRSLPDGLADLARRAPGLLADGGSLDGLVDAVTRDGGGDRDDVCALLLTWSGPVEA</sequence>
<dbReference type="InterPro" id="IPR035965">
    <property type="entry name" value="PAS-like_dom_sf"/>
</dbReference>
<dbReference type="InterPro" id="IPR029016">
    <property type="entry name" value="GAF-like_dom_sf"/>
</dbReference>
<dbReference type="GO" id="GO:0016791">
    <property type="term" value="F:phosphatase activity"/>
    <property type="evidence" value="ECO:0007669"/>
    <property type="project" value="TreeGrafter"/>
</dbReference>
<evidence type="ECO:0000256" key="1">
    <source>
        <dbReference type="ARBA" id="ARBA00022801"/>
    </source>
</evidence>
<accession>A0A4P7SJJ5</accession>
<dbReference type="InterPro" id="IPR036457">
    <property type="entry name" value="PPM-type-like_dom_sf"/>
</dbReference>
<name>A0A4P7SJJ5_9CELL</name>
<dbReference type="InterPro" id="IPR052016">
    <property type="entry name" value="Bact_Sigma-Reg"/>
</dbReference>
<dbReference type="SUPFAM" id="SSF55781">
    <property type="entry name" value="GAF domain-like"/>
    <property type="match status" value="1"/>
</dbReference>
<dbReference type="OrthoDB" id="319881at2"/>
<dbReference type="SMART" id="SM00331">
    <property type="entry name" value="PP2C_SIG"/>
    <property type="match status" value="1"/>
</dbReference>
<dbReference type="PANTHER" id="PTHR43156:SF2">
    <property type="entry name" value="STAGE II SPORULATION PROTEIN E"/>
    <property type="match status" value="1"/>
</dbReference>
<dbReference type="InterPro" id="IPR001932">
    <property type="entry name" value="PPM-type_phosphatase-like_dom"/>
</dbReference>
<feature type="domain" description="PPM-type phosphatase" evidence="2">
    <location>
        <begin position="300"/>
        <end position="512"/>
    </location>
</feature>
<evidence type="ECO:0000313" key="3">
    <source>
        <dbReference type="EMBL" id="QCB93276.1"/>
    </source>
</evidence>
<reference evidence="3 4" key="1">
    <citation type="submission" date="2019-04" db="EMBL/GenBank/DDBJ databases">
        <title>Isolation and identification of Cellulomonas shaoxiangyii sp. Nov. isolated from feces of the Tibetan antelopes (Pantholops hodgsonii) in the Qinghai-Tibet plateau of China.</title>
        <authorList>
            <person name="Tian Z."/>
        </authorList>
    </citation>
    <scope>NUCLEOTIDE SEQUENCE [LARGE SCALE GENOMIC DNA]</scope>
    <source>
        <strain evidence="3 4">Z28</strain>
    </source>
</reference>
<organism evidence="3 4">
    <name type="scientific">Cellulomonas shaoxiangyii</name>
    <dbReference type="NCBI Taxonomy" id="2566013"/>
    <lineage>
        <taxon>Bacteria</taxon>
        <taxon>Bacillati</taxon>
        <taxon>Actinomycetota</taxon>
        <taxon>Actinomycetes</taxon>
        <taxon>Micrococcales</taxon>
        <taxon>Cellulomonadaceae</taxon>
        <taxon>Cellulomonas</taxon>
    </lineage>
</organism>
<keyword evidence="4" id="KW-1185">Reference proteome</keyword>
<protein>
    <recommendedName>
        <fullName evidence="2">PPM-type phosphatase domain-containing protein</fullName>
    </recommendedName>
</protein>
<dbReference type="AlphaFoldDB" id="A0A4P7SJJ5"/>
<evidence type="ECO:0000313" key="4">
    <source>
        <dbReference type="Proteomes" id="UP000296469"/>
    </source>
</evidence>
<dbReference type="RefSeq" id="WP_135975142.1">
    <property type="nucleotide sequence ID" value="NZ_CP039291.1"/>
</dbReference>
<dbReference type="Proteomes" id="UP000296469">
    <property type="component" value="Chromosome"/>
</dbReference>
<dbReference type="Pfam" id="PF07228">
    <property type="entry name" value="SpoIIE"/>
    <property type="match status" value="1"/>
</dbReference>
<keyword evidence="1" id="KW-0378">Hydrolase</keyword>
<dbReference type="PANTHER" id="PTHR43156">
    <property type="entry name" value="STAGE II SPORULATION PROTEIN E-RELATED"/>
    <property type="match status" value="1"/>
</dbReference>
<dbReference type="SUPFAM" id="SSF81606">
    <property type="entry name" value="PP2C-like"/>
    <property type="match status" value="1"/>
</dbReference>
<dbReference type="Gene3D" id="3.30.450.40">
    <property type="match status" value="1"/>
</dbReference>
<dbReference type="SUPFAM" id="SSF55785">
    <property type="entry name" value="PYP-like sensor domain (PAS domain)"/>
    <property type="match status" value="1"/>
</dbReference>
<dbReference type="Gene3D" id="3.60.40.10">
    <property type="entry name" value="PPM-type phosphatase domain"/>
    <property type="match status" value="1"/>
</dbReference>
<gene>
    <name evidence="3" type="ORF">E5225_06655</name>
</gene>
<dbReference type="KEGG" id="celz:E5225_06655"/>
<proteinExistence type="predicted"/>
<dbReference type="EMBL" id="CP039291">
    <property type="protein sequence ID" value="QCB93276.1"/>
    <property type="molecule type" value="Genomic_DNA"/>
</dbReference>
<evidence type="ECO:0000259" key="2">
    <source>
        <dbReference type="SMART" id="SM00331"/>
    </source>
</evidence>